<keyword evidence="3 5" id="KW-1133">Transmembrane helix</keyword>
<evidence type="ECO:0000256" key="5">
    <source>
        <dbReference type="SAM" id="Phobius"/>
    </source>
</evidence>
<dbReference type="PANTHER" id="PTHR11730">
    <property type="entry name" value="AMMONIUM TRANSPORTER"/>
    <property type="match status" value="1"/>
</dbReference>
<dbReference type="Gene3D" id="1.10.3430.10">
    <property type="entry name" value="Ammonium transporter AmtB like domains"/>
    <property type="match status" value="1"/>
</dbReference>
<dbReference type="FunCoup" id="A0A1Q6DXL7">
    <property type="interactions" value="10"/>
</dbReference>
<evidence type="ECO:0000256" key="3">
    <source>
        <dbReference type="ARBA" id="ARBA00022989"/>
    </source>
</evidence>
<protein>
    <submittedName>
        <fullName evidence="7">Ammonia permease</fullName>
    </submittedName>
</protein>
<comment type="subcellular location">
    <subcellularLocation>
        <location evidence="1">Membrane</location>
        <topology evidence="1">Multi-pass membrane protein</topology>
    </subcellularLocation>
</comment>
<feature type="transmembrane region" description="Helical" evidence="5">
    <location>
        <begin position="356"/>
        <end position="377"/>
    </location>
</feature>
<feature type="transmembrane region" description="Helical" evidence="5">
    <location>
        <begin position="248"/>
        <end position="266"/>
    </location>
</feature>
<dbReference type="GO" id="GO:0005886">
    <property type="term" value="C:plasma membrane"/>
    <property type="evidence" value="ECO:0007669"/>
    <property type="project" value="InterPro"/>
</dbReference>
<comment type="caution">
    <text evidence="7">The sequence shown here is derived from an EMBL/GenBank/DDBJ whole genome shotgun (WGS) entry which is preliminary data.</text>
</comment>
<dbReference type="InParanoid" id="A0A1Q6DXL7"/>
<keyword evidence="8" id="KW-1185">Reference proteome</keyword>
<organism evidence="7 8">
    <name type="scientific">Methanohalarchaeum thermophilum</name>
    <dbReference type="NCBI Taxonomy" id="1903181"/>
    <lineage>
        <taxon>Archaea</taxon>
        <taxon>Methanobacteriati</taxon>
        <taxon>Methanobacteriota</taxon>
        <taxon>Methanonatronarchaeia</taxon>
        <taxon>Methanonatronarchaeales</taxon>
        <taxon>Methanonatronarchaeaceae</taxon>
        <taxon>Candidatus Methanohalarchaeum</taxon>
    </lineage>
</organism>
<reference evidence="7" key="1">
    <citation type="submission" date="2016-12" db="EMBL/GenBank/DDBJ databases">
        <title>Discovery of methanogenic haloarchaea.</title>
        <authorList>
            <person name="Sorokin D.Y."/>
            <person name="Makarova K.S."/>
            <person name="Abbas B."/>
            <person name="Ferrer M."/>
            <person name="Golyshin P.N."/>
        </authorList>
    </citation>
    <scope>NUCLEOTIDE SEQUENCE [LARGE SCALE GENOMIC DNA]</scope>
    <source>
        <strain evidence="7">HMET1</strain>
    </source>
</reference>
<dbReference type="AlphaFoldDB" id="A0A1Q6DXL7"/>
<feature type="transmembrane region" description="Helical" evidence="5">
    <location>
        <begin position="81"/>
        <end position="99"/>
    </location>
</feature>
<accession>A0A1Q6DXL7</accession>
<dbReference type="PRINTS" id="PR00342">
    <property type="entry name" value="RHESUSRHD"/>
</dbReference>
<evidence type="ECO:0000256" key="4">
    <source>
        <dbReference type="ARBA" id="ARBA00023136"/>
    </source>
</evidence>
<feature type="transmembrane region" description="Helical" evidence="5">
    <location>
        <begin position="295"/>
        <end position="317"/>
    </location>
</feature>
<dbReference type="Proteomes" id="UP000185744">
    <property type="component" value="Unassembled WGS sequence"/>
</dbReference>
<feature type="transmembrane region" description="Helical" evidence="5">
    <location>
        <begin position="216"/>
        <end position="236"/>
    </location>
</feature>
<feature type="domain" description="Ammonium transporter AmtB-like" evidence="6">
    <location>
        <begin position="51"/>
        <end position="354"/>
    </location>
</feature>
<evidence type="ECO:0000259" key="6">
    <source>
        <dbReference type="Pfam" id="PF00909"/>
    </source>
</evidence>
<evidence type="ECO:0000313" key="8">
    <source>
        <dbReference type="Proteomes" id="UP000185744"/>
    </source>
</evidence>
<feature type="transmembrane region" description="Helical" evidence="5">
    <location>
        <begin position="54"/>
        <end position="74"/>
    </location>
</feature>
<gene>
    <name evidence="7" type="ORF">BTN85_1603</name>
</gene>
<feature type="transmembrane region" description="Helical" evidence="5">
    <location>
        <begin position="177"/>
        <end position="195"/>
    </location>
</feature>
<dbReference type="GO" id="GO:0008519">
    <property type="term" value="F:ammonium channel activity"/>
    <property type="evidence" value="ECO:0007669"/>
    <property type="project" value="InterPro"/>
</dbReference>
<keyword evidence="2 5" id="KW-0812">Transmembrane</keyword>
<evidence type="ECO:0000256" key="1">
    <source>
        <dbReference type="ARBA" id="ARBA00004141"/>
    </source>
</evidence>
<evidence type="ECO:0000313" key="7">
    <source>
        <dbReference type="EMBL" id="OKY79097.1"/>
    </source>
</evidence>
<keyword evidence="4 5" id="KW-0472">Membrane</keyword>
<evidence type="ECO:0000256" key="2">
    <source>
        <dbReference type="ARBA" id="ARBA00022692"/>
    </source>
</evidence>
<feature type="transmembrane region" description="Helical" evidence="5">
    <location>
        <begin position="329"/>
        <end position="350"/>
    </location>
</feature>
<dbReference type="InterPro" id="IPR024041">
    <property type="entry name" value="NH4_transpt_AmtB-like_dom"/>
</dbReference>
<feature type="transmembrane region" description="Helical" evidence="5">
    <location>
        <begin position="119"/>
        <end position="139"/>
    </location>
</feature>
<feature type="transmembrane region" description="Helical" evidence="5">
    <location>
        <begin position="146"/>
        <end position="165"/>
    </location>
</feature>
<dbReference type="InterPro" id="IPR002229">
    <property type="entry name" value="RhesusRHD"/>
</dbReference>
<feature type="transmembrane region" description="Helical" evidence="5">
    <location>
        <begin position="273"/>
        <end position="289"/>
    </location>
</feature>
<name>A0A1Q6DXL7_METT1</name>
<dbReference type="Pfam" id="PF00909">
    <property type="entry name" value="Ammonium_transp"/>
    <property type="match status" value="1"/>
</dbReference>
<dbReference type="InterPro" id="IPR029020">
    <property type="entry name" value="Ammonium/urea_transptr"/>
</dbReference>
<dbReference type="SUPFAM" id="SSF111352">
    <property type="entry name" value="Ammonium transporter"/>
    <property type="match status" value="1"/>
</dbReference>
<dbReference type="EMBL" id="MSDW01000001">
    <property type="protein sequence ID" value="OKY79097.1"/>
    <property type="molecule type" value="Genomic_DNA"/>
</dbReference>
<dbReference type="STRING" id="1903181.BTN85_1603"/>
<dbReference type="PANTHER" id="PTHR11730:SF60">
    <property type="entry name" value="RH50, ISOFORM D"/>
    <property type="match status" value="1"/>
</dbReference>
<dbReference type="GO" id="GO:0097272">
    <property type="term" value="P:ammonium homeostasis"/>
    <property type="evidence" value="ECO:0007669"/>
    <property type="project" value="TreeGrafter"/>
</dbReference>
<proteinExistence type="predicted"/>
<sequence>MVSLLTFYSKMISKKGKDRWLNRIPGFLTGVILATFLLIPIVNAQSIVEQAWGYVRVVDIFFMTFLVAFLMMFIKKYEWEVAWMTCIVLAISFPIYVFLKAELLQQYFSVMPATPGVYLWGIAIVMSITLVIALGVPLGQLKHWQYAVLAVLFVPAFLVMEWFQWEFLEGVYDAGGSILVHMFAAFWGWGVILGLQDKRESVIEEGMKTTVTSVGWVWLAAMLLFMLWPSFVTVLLPPEEVVSTTITTYFAGFGSMITTYIVLYAIDKEIDPLIYCYAMLGGLVSIGALCDVVGIWTGFGIGLAAGVISALGFRYLADYLTRTTGVLDSMGVMQLHGICGIWGAITAIPFAGMVEVYAAVFCIVFAIISGAISGFIVRLGGRVKEPFEDSDLFPVESNRTEDTF</sequence>